<dbReference type="Proteomes" id="UP000180215">
    <property type="component" value="Unassembled WGS sequence"/>
</dbReference>
<proteinExistence type="predicted"/>
<sequence>MRELYASPNGDRWYLVVDEASGHTFVRHASNEASGGNVADIPLSAFLADGRGGPEHQEVWALLRHIAEETV</sequence>
<gene>
    <name evidence="1" type="ORF">BK022_05715</name>
</gene>
<evidence type="ECO:0000313" key="2">
    <source>
        <dbReference type="Proteomes" id="UP000180215"/>
    </source>
</evidence>
<protein>
    <submittedName>
        <fullName evidence="1">Uncharacterized protein</fullName>
    </submittedName>
</protein>
<evidence type="ECO:0000313" key="1">
    <source>
        <dbReference type="EMBL" id="OHV17431.1"/>
    </source>
</evidence>
<reference evidence="1 2" key="1">
    <citation type="submission" date="2016-10" db="EMBL/GenBank/DDBJ databases">
        <title>Draft genome sequence of Methylobacterium extorquens CP3, a seed endophyte of Crotalaria pumila with plant growth-promoting and metal tolerance properties.</title>
        <authorList>
            <person name="Sanchez-Lopez A.S."/>
            <person name="Van Hamme J.D."/>
            <person name="Thijs S."/>
            <person name="Mcammond B.M."/>
            <person name="Stevens V."/>
            <person name="Gonzalez-Chavez M.D.C."/>
            <person name="Vangronsveld J."/>
        </authorList>
    </citation>
    <scope>NUCLEOTIDE SEQUENCE [LARGE SCALE GENOMIC DNA]</scope>
    <source>
        <strain evidence="1 2">CP3</strain>
    </source>
</reference>
<dbReference type="AlphaFoldDB" id="A0A1S1P7Z7"/>
<dbReference type="EMBL" id="MNAO01000040">
    <property type="protein sequence ID" value="OHV17431.1"/>
    <property type="molecule type" value="Genomic_DNA"/>
</dbReference>
<name>A0A1S1P7Z7_METEX</name>
<organism evidence="1 2">
    <name type="scientific">Methylorubrum extorquens</name>
    <name type="common">Methylobacterium dichloromethanicum</name>
    <name type="synonym">Methylobacterium extorquens</name>
    <dbReference type="NCBI Taxonomy" id="408"/>
    <lineage>
        <taxon>Bacteria</taxon>
        <taxon>Pseudomonadati</taxon>
        <taxon>Pseudomonadota</taxon>
        <taxon>Alphaproteobacteria</taxon>
        <taxon>Hyphomicrobiales</taxon>
        <taxon>Methylobacteriaceae</taxon>
        <taxon>Methylorubrum</taxon>
    </lineage>
</organism>
<comment type="caution">
    <text evidence="1">The sequence shown here is derived from an EMBL/GenBank/DDBJ whole genome shotgun (WGS) entry which is preliminary data.</text>
</comment>
<accession>A0A1S1P7Z7</accession>